<evidence type="ECO:0000256" key="1">
    <source>
        <dbReference type="ARBA" id="ARBA00009179"/>
    </source>
</evidence>
<gene>
    <name evidence="9" type="ORF">H8S34_05860</name>
</gene>
<feature type="domain" description="PDZ" evidence="7">
    <location>
        <begin position="74"/>
        <end position="142"/>
    </location>
</feature>
<dbReference type="Pfam" id="PF00395">
    <property type="entry name" value="SLH"/>
    <property type="match status" value="2"/>
</dbReference>
<evidence type="ECO:0000259" key="7">
    <source>
        <dbReference type="PROSITE" id="PS50106"/>
    </source>
</evidence>
<comment type="similarity">
    <text evidence="1">Belongs to the peptidase S41A family.</text>
</comment>
<dbReference type="RefSeq" id="WP_186963302.1">
    <property type="nucleotide sequence ID" value="NZ_JACOPR010000003.1"/>
</dbReference>
<dbReference type="SUPFAM" id="SSF52096">
    <property type="entry name" value="ClpP/crotonase"/>
    <property type="match status" value="1"/>
</dbReference>
<evidence type="ECO:0000256" key="5">
    <source>
        <dbReference type="ARBA" id="ARBA00022825"/>
    </source>
</evidence>
<proteinExistence type="inferred from homology"/>
<dbReference type="InterPro" id="IPR001478">
    <property type="entry name" value="PDZ"/>
</dbReference>
<dbReference type="Pfam" id="PF03572">
    <property type="entry name" value="Peptidase_S41"/>
    <property type="match status" value="1"/>
</dbReference>
<comment type="caution">
    <text evidence="9">The sequence shown here is derived from an EMBL/GenBank/DDBJ whole genome shotgun (WGS) entry which is preliminary data.</text>
</comment>
<dbReference type="Proteomes" id="UP000660021">
    <property type="component" value="Unassembled WGS sequence"/>
</dbReference>
<dbReference type="CDD" id="cd06782">
    <property type="entry name" value="cpPDZ_CPP-like"/>
    <property type="match status" value="1"/>
</dbReference>
<accession>A0ABR7HS44</accession>
<keyword evidence="10" id="KW-1185">Reference proteome</keyword>
<organism evidence="9 10">
    <name type="scientific">Pseudoflavonifractor hominis</name>
    <dbReference type="NCBI Taxonomy" id="2763059"/>
    <lineage>
        <taxon>Bacteria</taxon>
        <taxon>Bacillati</taxon>
        <taxon>Bacillota</taxon>
        <taxon>Clostridia</taxon>
        <taxon>Eubacteriales</taxon>
        <taxon>Oscillospiraceae</taxon>
        <taxon>Pseudoflavonifractor</taxon>
    </lineage>
</organism>
<evidence type="ECO:0000256" key="6">
    <source>
        <dbReference type="SAM" id="SignalP"/>
    </source>
</evidence>
<feature type="chain" id="PRO_5047405691" evidence="6">
    <location>
        <begin position="26"/>
        <end position="637"/>
    </location>
</feature>
<feature type="signal peptide" evidence="6">
    <location>
        <begin position="1"/>
        <end position="25"/>
    </location>
</feature>
<dbReference type="SUPFAM" id="SSF50156">
    <property type="entry name" value="PDZ domain-like"/>
    <property type="match status" value="1"/>
</dbReference>
<dbReference type="CDD" id="cd07560">
    <property type="entry name" value="Peptidase_S41_CPP"/>
    <property type="match status" value="1"/>
</dbReference>
<dbReference type="PROSITE" id="PS51272">
    <property type="entry name" value="SLH"/>
    <property type="match status" value="2"/>
</dbReference>
<keyword evidence="2" id="KW-0645">Protease</keyword>
<dbReference type="Gene3D" id="3.90.226.10">
    <property type="entry name" value="2-enoyl-CoA Hydratase, Chain A, domain 1"/>
    <property type="match status" value="1"/>
</dbReference>
<sequence length="637" mass="68079">MNRRRCARILSGMFLASLLALPAQALTLEQARTLLTDAYIDPVPQEVLDQTSISAMLEQLGDPYTQYFTAEEYQAFLSSMEDASLVGIGVVSIAGTDGMTITSVLEGSPAQAAGLREGDRIVAVDGRSTLGVDAAQVSSWIQGEAGTQVTVTYQRGEEKHTVTLTRAAITVPTTTSRLVEGRVGYLECTTFGTDTYPHIQEGISAYQDEARVWVMDLRGNGGGLTSAASQAVSAFTDAQNTGYLRDGSGSYGAFSSSLSPLTDKAVIVLSDGYTASSSELFSACIRDLNAGIVVGGRTFGKGVAQTLFDQSVYPDYFPDGDAMKITTNRYFSPAGATTDTVGIIPHLLVDPDLADEVAILLSAAPPDGDTAGYYRLDLGWRWYIDGEQASSPAYRDAFAQLLSAIPPTVDLWQGTGGSNGWTCVSPEEAAQTYGLTYLDRSFSDTSASPYAESIDLLASYQILSGTGDGTFHPEDSLTRAELATMLAAALNCNMPSSPAVFSDVSMDSWYGPSVYALEQLGLLSGDGKGKFHPDDPVTHEQLFSILARLAENLSLNFYEASKGIPEDTMDSAALRAYAPWARESVWLLTNGHQNLFGQPLSLLWDSPEQIAPQDAATREETASLLCQVLIYTGVLPV</sequence>
<dbReference type="PANTHER" id="PTHR32060:SF22">
    <property type="entry name" value="CARBOXYL-TERMINAL-PROCESSING PEPTIDASE 3, CHLOROPLASTIC"/>
    <property type="match status" value="1"/>
</dbReference>
<keyword evidence="4" id="KW-0378">Hydrolase</keyword>
<evidence type="ECO:0000256" key="3">
    <source>
        <dbReference type="ARBA" id="ARBA00022737"/>
    </source>
</evidence>
<keyword evidence="6" id="KW-0732">Signal</keyword>
<dbReference type="SMART" id="SM00245">
    <property type="entry name" value="TSPc"/>
    <property type="match status" value="1"/>
</dbReference>
<evidence type="ECO:0000259" key="8">
    <source>
        <dbReference type="PROSITE" id="PS51272"/>
    </source>
</evidence>
<dbReference type="SMART" id="SM00228">
    <property type="entry name" value="PDZ"/>
    <property type="match status" value="1"/>
</dbReference>
<dbReference type="InterPro" id="IPR041489">
    <property type="entry name" value="PDZ_6"/>
</dbReference>
<keyword evidence="5" id="KW-0720">Serine protease</keyword>
<dbReference type="InterPro" id="IPR005151">
    <property type="entry name" value="Tail-specific_protease"/>
</dbReference>
<dbReference type="InterPro" id="IPR029045">
    <property type="entry name" value="ClpP/crotonase-like_dom_sf"/>
</dbReference>
<evidence type="ECO:0000313" key="10">
    <source>
        <dbReference type="Proteomes" id="UP000660021"/>
    </source>
</evidence>
<name>A0ABR7HS44_9FIRM</name>
<dbReference type="Pfam" id="PF17820">
    <property type="entry name" value="PDZ_6"/>
    <property type="match status" value="1"/>
</dbReference>
<dbReference type="PANTHER" id="PTHR32060">
    <property type="entry name" value="TAIL-SPECIFIC PROTEASE"/>
    <property type="match status" value="1"/>
</dbReference>
<dbReference type="Gene3D" id="2.30.42.10">
    <property type="match status" value="1"/>
</dbReference>
<feature type="domain" description="SLH" evidence="8">
    <location>
        <begin position="501"/>
        <end position="560"/>
    </location>
</feature>
<dbReference type="PROSITE" id="PS50106">
    <property type="entry name" value="PDZ"/>
    <property type="match status" value="1"/>
</dbReference>
<keyword evidence="3" id="KW-0677">Repeat</keyword>
<dbReference type="InterPro" id="IPR001119">
    <property type="entry name" value="SLH_dom"/>
</dbReference>
<dbReference type="EMBL" id="JACOPR010000003">
    <property type="protein sequence ID" value="MBC5730356.1"/>
    <property type="molecule type" value="Genomic_DNA"/>
</dbReference>
<protein>
    <submittedName>
        <fullName evidence="9">S-layer homology domain-containing protein</fullName>
    </submittedName>
</protein>
<evidence type="ECO:0000256" key="4">
    <source>
        <dbReference type="ARBA" id="ARBA00022801"/>
    </source>
</evidence>
<evidence type="ECO:0000256" key="2">
    <source>
        <dbReference type="ARBA" id="ARBA00022670"/>
    </source>
</evidence>
<evidence type="ECO:0000313" key="9">
    <source>
        <dbReference type="EMBL" id="MBC5730356.1"/>
    </source>
</evidence>
<reference evidence="9 10" key="1">
    <citation type="submission" date="2020-08" db="EMBL/GenBank/DDBJ databases">
        <title>Genome public.</title>
        <authorList>
            <person name="Liu C."/>
            <person name="Sun Q."/>
        </authorList>
    </citation>
    <scope>NUCLEOTIDE SEQUENCE [LARGE SCALE GENOMIC DNA]</scope>
    <source>
        <strain evidence="9 10">New-38</strain>
    </source>
</reference>
<dbReference type="Gene3D" id="3.30.750.44">
    <property type="match status" value="1"/>
</dbReference>
<dbReference type="InterPro" id="IPR036034">
    <property type="entry name" value="PDZ_sf"/>
</dbReference>
<feature type="domain" description="SLH" evidence="8">
    <location>
        <begin position="437"/>
        <end position="500"/>
    </location>
</feature>
<dbReference type="InterPro" id="IPR004447">
    <property type="entry name" value="Peptidase_S41A"/>
</dbReference>